<dbReference type="InterPro" id="IPR027417">
    <property type="entry name" value="P-loop_NTPase"/>
</dbReference>
<evidence type="ECO:0000256" key="7">
    <source>
        <dbReference type="SAM" id="MobiDB-lite"/>
    </source>
</evidence>
<dbReference type="InterPro" id="IPR019489">
    <property type="entry name" value="Clp_ATPase_C"/>
</dbReference>
<proteinExistence type="inferred from homology"/>
<dbReference type="GO" id="GO:0042026">
    <property type="term" value="P:protein refolding"/>
    <property type="evidence" value="ECO:0007669"/>
    <property type="project" value="TreeGrafter"/>
</dbReference>
<dbReference type="PANTHER" id="PTHR11638">
    <property type="entry name" value="ATP-DEPENDENT CLP PROTEASE"/>
    <property type="match status" value="1"/>
</dbReference>
<dbReference type="SUPFAM" id="SSF52540">
    <property type="entry name" value="P-loop containing nucleoside triphosphate hydrolases"/>
    <property type="match status" value="2"/>
</dbReference>
<gene>
    <name evidence="10" type="ORF">RHTO0S_09e02938g</name>
</gene>
<feature type="compositionally biased region" description="Gly residues" evidence="7">
    <location>
        <begin position="66"/>
        <end position="84"/>
    </location>
</feature>
<dbReference type="SMART" id="SM00382">
    <property type="entry name" value="AAA"/>
    <property type="match status" value="2"/>
</dbReference>
<dbReference type="GO" id="GO:0034605">
    <property type="term" value="P:cellular response to heat"/>
    <property type="evidence" value="ECO:0007669"/>
    <property type="project" value="TreeGrafter"/>
</dbReference>
<feature type="coiled-coil region" evidence="6">
    <location>
        <begin position="371"/>
        <end position="422"/>
    </location>
</feature>
<accession>A0A061BBN7</accession>
<evidence type="ECO:0000256" key="6">
    <source>
        <dbReference type="SAM" id="Coils"/>
    </source>
</evidence>
<dbReference type="EMBL" id="LK052944">
    <property type="protein sequence ID" value="CDR44349.1"/>
    <property type="molecule type" value="Genomic_DNA"/>
</dbReference>
<feature type="domain" description="Clp ATPase C-terminal" evidence="9">
    <location>
        <begin position="697"/>
        <end position="794"/>
    </location>
</feature>
<dbReference type="GO" id="GO:0043335">
    <property type="term" value="P:protein unfolding"/>
    <property type="evidence" value="ECO:0007669"/>
    <property type="project" value="TreeGrafter"/>
</dbReference>
<feature type="domain" description="AAA+ ATPase" evidence="8">
    <location>
        <begin position="524"/>
        <end position="671"/>
    </location>
</feature>
<dbReference type="AlphaFoldDB" id="A0A061BBN7"/>
<dbReference type="InterPro" id="IPR018368">
    <property type="entry name" value="ClpA/B_CS1"/>
</dbReference>
<keyword evidence="4" id="KW-0067">ATP-binding</keyword>
<dbReference type="InterPro" id="IPR050130">
    <property type="entry name" value="ClpA_ClpB"/>
</dbReference>
<dbReference type="InterPro" id="IPR003959">
    <property type="entry name" value="ATPase_AAA_core"/>
</dbReference>
<reference evidence="10" key="1">
    <citation type="journal article" date="2014" name="Genome Announc.">
        <title>Draft genome sequence of Rhodosporidium toruloides CECT1137, an oleaginous yeast of biotechnological interest.</title>
        <authorList>
            <person name="Morin N."/>
            <person name="Calcas X."/>
            <person name="Devillers H."/>
            <person name="Durrens P."/>
            <person name="Sherman D.J."/>
            <person name="Nicaud J.-M."/>
            <person name="Neuveglise C."/>
        </authorList>
    </citation>
    <scope>NUCLEOTIDE SEQUENCE</scope>
    <source>
        <strain evidence="10">CECT1137</strain>
    </source>
</reference>
<sequence length="827" mass="89770">MLTRHLARSLRTSLPASSLVNPSSRLARTTPAALSLATHRSPPSSRTFSTTAPRSQRGGAPPPPGSGGGGGGGGFPIGNIFGGGQKREPGQALKDNGIDLTELARKGKLDPVVGRSDETKRLIEILSRRSKNNPLLVGPAGVGKTAIVEGLAQKIVAGEVPESLKNKRLISIDLSTLMSGTAVRGSFEEKMNNLIKDLEEADDVIAFIDEIHQILNLGKAEGSLDASNMLKPSLARGLQIAGATTLNEYRTSIEKDAALTRRFQPVMVDEPSVEQAITMLRGLKPKLEVHHGVTISDAALVTAAVMSNRYISDRHLPDKAIDLVDEASASLRLRKESPPEELDALKRMITTLQIELSSLGKDTDPVAAERRTAIEEELSTLKKDAEAMERKWRAERERAEEIRKTREEIELRRFELEETQRKGDYQRASELRYSVLPELERKLPRDGEGDKGGEGARVTSDEIALVLAKATGIPTATLMRGDRSRLLDLENVLSSRVKGQEPAISAVASAIRLSRAGLHAGNRPVASFLFLGSTGTGKTEMAKTLAAELTGTEKNLVVINMSEFQDKHTVSRLIGAPPGYVGFEDAGQLTEAIRRKPYSVLLLDEFEKAHPDVANILLQVLDEGKLTDSQGRAVDFKNTTIILTSNMGSDILAEDGATLPDGTVTDSAKERVLARVQSMYPPELLNRLDEQIVFNSLSPESIAKIVDLRLSEVQHTLNHSSAAPERRIGLLVEQGARDWLAQNGYQPRWGARALNRLISTHVRRPLAEAILRGELGNGDTARVRLNRDGSGLEVVPIRANQPEDVKLAEEVEGDLDLANEVAGGEEK</sequence>
<feature type="domain" description="AAA+ ATPase" evidence="8">
    <location>
        <begin position="130"/>
        <end position="273"/>
    </location>
</feature>
<keyword evidence="3" id="KW-0547">Nucleotide-binding</keyword>
<dbReference type="Pfam" id="PF10431">
    <property type="entry name" value="ClpB_D2-small"/>
    <property type="match status" value="1"/>
</dbReference>
<comment type="similarity">
    <text evidence="1">Belongs to the ClpA/ClpB family.</text>
</comment>
<dbReference type="PANTHER" id="PTHR11638:SF176">
    <property type="entry name" value="HEAT SHOCK PROTEIN 78, MITOCHONDRIAL"/>
    <property type="match status" value="1"/>
</dbReference>
<dbReference type="PRINTS" id="PR00300">
    <property type="entry name" value="CLPPROTEASEA"/>
</dbReference>
<evidence type="ECO:0000256" key="4">
    <source>
        <dbReference type="ARBA" id="ARBA00022840"/>
    </source>
</evidence>
<dbReference type="FunFam" id="3.40.50.300:FF:000025">
    <property type="entry name" value="ATP-dependent Clp protease subunit"/>
    <property type="match status" value="1"/>
</dbReference>
<dbReference type="InterPro" id="IPR001270">
    <property type="entry name" value="ClpA/B"/>
</dbReference>
<dbReference type="Pfam" id="PF17871">
    <property type="entry name" value="AAA_lid_9"/>
    <property type="match status" value="1"/>
</dbReference>
<name>A0A061BBN7_RHOTO</name>
<evidence type="ECO:0000313" key="10">
    <source>
        <dbReference type="EMBL" id="CDR44349.1"/>
    </source>
</evidence>
<dbReference type="InterPro" id="IPR003593">
    <property type="entry name" value="AAA+_ATPase"/>
</dbReference>
<dbReference type="CDD" id="cd00009">
    <property type="entry name" value="AAA"/>
    <property type="match status" value="1"/>
</dbReference>
<dbReference type="SMART" id="SM01086">
    <property type="entry name" value="ClpB_D2-small"/>
    <property type="match status" value="1"/>
</dbReference>
<keyword evidence="6" id="KW-0175">Coiled coil</keyword>
<evidence type="ECO:0000259" key="9">
    <source>
        <dbReference type="SMART" id="SM01086"/>
    </source>
</evidence>
<protein>
    <submittedName>
        <fullName evidence="10">RHTO0S09e02938g1_1</fullName>
    </submittedName>
</protein>
<dbReference type="GO" id="GO:0016887">
    <property type="term" value="F:ATP hydrolysis activity"/>
    <property type="evidence" value="ECO:0007669"/>
    <property type="project" value="InterPro"/>
</dbReference>
<dbReference type="PROSITE" id="PS00870">
    <property type="entry name" value="CLPAB_1"/>
    <property type="match status" value="1"/>
</dbReference>
<dbReference type="Gene3D" id="1.10.8.60">
    <property type="match status" value="1"/>
</dbReference>
<dbReference type="InterPro" id="IPR041546">
    <property type="entry name" value="ClpA/ClpB_AAA_lid"/>
</dbReference>
<dbReference type="GO" id="GO:0005759">
    <property type="term" value="C:mitochondrial matrix"/>
    <property type="evidence" value="ECO:0007669"/>
    <property type="project" value="TreeGrafter"/>
</dbReference>
<dbReference type="Gene3D" id="3.40.50.300">
    <property type="entry name" value="P-loop containing nucleotide triphosphate hydrolases"/>
    <property type="match status" value="3"/>
</dbReference>
<feature type="region of interest" description="Disordered" evidence="7">
    <location>
        <begin position="17"/>
        <end position="92"/>
    </location>
</feature>
<evidence type="ECO:0000256" key="3">
    <source>
        <dbReference type="ARBA" id="ARBA00022741"/>
    </source>
</evidence>
<dbReference type="Pfam" id="PF07724">
    <property type="entry name" value="AAA_2"/>
    <property type="match status" value="1"/>
</dbReference>
<evidence type="ECO:0000259" key="8">
    <source>
        <dbReference type="SMART" id="SM00382"/>
    </source>
</evidence>
<evidence type="ECO:0000256" key="2">
    <source>
        <dbReference type="ARBA" id="ARBA00022737"/>
    </source>
</evidence>
<dbReference type="CDD" id="cd19499">
    <property type="entry name" value="RecA-like_ClpB_Hsp104-like"/>
    <property type="match status" value="1"/>
</dbReference>
<feature type="compositionally biased region" description="Polar residues" evidence="7">
    <location>
        <begin position="17"/>
        <end position="27"/>
    </location>
</feature>
<dbReference type="Pfam" id="PF00004">
    <property type="entry name" value="AAA"/>
    <property type="match status" value="1"/>
</dbReference>
<evidence type="ECO:0000256" key="1">
    <source>
        <dbReference type="ARBA" id="ARBA00008675"/>
    </source>
</evidence>
<evidence type="ECO:0000256" key="5">
    <source>
        <dbReference type="ARBA" id="ARBA00023186"/>
    </source>
</evidence>
<keyword evidence="5" id="KW-0143">Chaperone</keyword>
<keyword evidence="2" id="KW-0677">Repeat</keyword>
<dbReference type="GO" id="GO:0005524">
    <property type="term" value="F:ATP binding"/>
    <property type="evidence" value="ECO:0007669"/>
    <property type="project" value="UniProtKB-KW"/>
</dbReference>
<feature type="compositionally biased region" description="Low complexity" evidence="7">
    <location>
        <begin position="40"/>
        <end position="59"/>
    </location>
</feature>
<dbReference type="OrthoDB" id="47330at2759"/>
<dbReference type="FunFam" id="3.40.50.300:FF:000120">
    <property type="entry name" value="ATP-dependent chaperone ClpB"/>
    <property type="match status" value="1"/>
</dbReference>
<organism evidence="10">
    <name type="scientific">Rhodotorula toruloides</name>
    <name type="common">Yeast</name>
    <name type="synonym">Rhodosporidium toruloides</name>
    <dbReference type="NCBI Taxonomy" id="5286"/>
    <lineage>
        <taxon>Eukaryota</taxon>
        <taxon>Fungi</taxon>
        <taxon>Dikarya</taxon>
        <taxon>Basidiomycota</taxon>
        <taxon>Pucciniomycotina</taxon>
        <taxon>Microbotryomycetes</taxon>
        <taxon>Sporidiobolales</taxon>
        <taxon>Sporidiobolaceae</taxon>
        <taxon>Rhodotorula</taxon>
    </lineage>
</organism>